<dbReference type="EMBL" id="GBRH01183278">
    <property type="protein sequence ID" value="JAE14618.1"/>
    <property type="molecule type" value="Transcribed_RNA"/>
</dbReference>
<keyword evidence="1" id="KW-1133">Transmembrane helix</keyword>
<keyword evidence="1" id="KW-0812">Transmembrane</keyword>
<reference evidence="2" key="1">
    <citation type="submission" date="2014-09" db="EMBL/GenBank/DDBJ databases">
        <authorList>
            <person name="Magalhaes I.L.F."/>
            <person name="Oliveira U."/>
            <person name="Santos F.R."/>
            <person name="Vidigal T.H.D.A."/>
            <person name="Brescovit A.D."/>
            <person name="Santos A.J."/>
        </authorList>
    </citation>
    <scope>NUCLEOTIDE SEQUENCE</scope>
    <source>
        <tissue evidence="2">Shoot tissue taken approximately 20 cm above the soil surface</tissue>
    </source>
</reference>
<accession>A0A0A9G1Z0</accession>
<evidence type="ECO:0000256" key="1">
    <source>
        <dbReference type="SAM" id="Phobius"/>
    </source>
</evidence>
<dbReference type="AlphaFoldDB" id="A0A0A9G1Z0"/>
<reference evidence="2" key="2">
    <citation type="journal article" date="2015" name="Data Brief">
        <title>Shoot transcriptome of the giant reed, Arundo donax.</title>
        <authorList>
            <person name="Barrero R.A."/>
            <person name="Guerrero F.D."/>
            <person name="Moolhuijzen P."/>
            <person name="Goolsby J.A."/>
            <person name="Tidwell J."/>
            <person name="Bellgard S.E."/>
            <person name="Bellgard M.I."/>
        </authorList>
    </citation>
    <scope>NUCLEOTIDE SEQUENCE</scope>
    <source>
        <tissue evidence="2">Shoot tissue taken approximately 20 cm above the soil surface</tissue>
    </source>
</reference>
<evidence type="ECO:0000313" key="2">
    <source>
        <dbReference type="EMBL" id="JAE14618.1"/>
    </source>
</evidence>
<proteinExistence type="predicted"/>
<keyword evidence="1" id="KW-0472">Membrane</keyword>
<protein>
    <submittedName>
        <fullName evidence="2">Uncharacterized protein</fullName>
    </submittedName>
</protein>
<sequence>MKVILQNMIPLALQFVKHHSRMRFNEITLALGGVTKILCDYWPIFSGNFMFSFLCPIIFIFFRITVFLFFRDYHLYFSSSICQDYY</sequence>
<organism evidence="2">
    <name type="scientific">Arundo donax</name>
    <name type="common">Giant reed</name>
    <name type="synonym">Donax arundinaceus</name>
    <dbReference type="NCBI Taxonomy" id="35708"/>
    <lineage>
        <taxon>Eukaryota</taxon>
        <taxon>Viridiplantae</taxon>
        <taxon>Streptophyta</taxon>
        <taxon>Embryophyta</taxon>
        <taxon>Tracheophyta</taxon>
        <taxon>Spermatophyta</taxon>
        <taxon>Magnoliopsida</taxon>
        <taxon>Liliopsida</taxon>
        <taxon>Poales</taxon>
        <taxon>Poaceae</taxon>
        <taxon>PACMAD clade</taxon>
        <taxon>Arundinoideae</taxon>
        <taxon>Arundineae</taxon>
        <taxon>Arundo</taxon>
    </lineage>
</organism>
<name>A0A0A9G1Z0_ARUDO</name>
<feature type="transmembrane region" description="Helical" evidence="1">
    <location>
        <begin position="50"/>
        <end position="70"/>
    </location>
</feature>